<proteinExistence type="predicted"/>
<name>A0A5N5JLK0_9ROSI</name>
<evidence type="ECO:0000313" key="2">
    <source>
        <dbReference type="EMBL" id="KAB5520221.1"/>
    </source>
</evidence>
<dbReference type="AlphaFoldDB" id="A0A5N5JLK0"/>
<feature type="compositionally biased region" description="Basic and acidic residues" evidence="1">
    <location>
        <begin position="100"/>
        <end position="116"/>
    </location>
</feature>
<feature type="region of interest" description="Disordered" evidence="1">
    <location>
        <begin position="54"/>
        <end position="116"/>
    </location>
</feature>
<gene>
    <name evidence="2" type="ORF">DKX38_024540</name>
</gene>
<sequence>MLEDAERAGPSTNVLPKVLEDAESAKPSTNVLQQDTHEFVEFETMIEQLGSRIAEERSRDIDAESPQNIELPLITPTANEPPQSNEPGVFTSGTETLSWETRDEEERTKQLKIAEN</sequence>
<evidence type="ECO:0000313" key="3">
    <source>
        <dbReference type="Proteomes" id="UP000326939"/>
    </source>
</evidence>
<reference evidence="3" key="1">
    <citation type="journal article" date="2019" name="Gigascience">
        <title>De novo genome assembly of the endangered Acer yangbiense, a plant species with extremely small populations endemic to Yunnan Province, China.</title>
        <authorList>
            <person name="Yang J."/>
            <person name="Wariss H.M."/>
            <person name="Tao L."/>
            <person name="Zhang R."/>
            <person name="Yun Q."/>
            <person name="Hollingsworth P."/>
            <person name="Dao Z."/>
            <person name="Luo G."/>
            <person name="Guo H."/>
            <person name="Ma Y."/>
            <person name="Sun W."/>
        </authorList>
    </citation>
    <scope>NUCLEOTIDE SEQUENCE [LARGE SCALE GENOMIC DNA]</scope>
    <source>
        <strain evidence="3">cv. br00</strain>
    </source>
</reference>
<dbReference type="Proteomes" id="UP000326939">
    <property type="component" value="Chromosome 16"/>
</dbReference>
<feature type="compositionally biased region" description="Polar residues" evidence="1">
    <location>
        <begin position="76"/>
        <end position="99"/>
    </location>
</feature>
<dbReference type="EMBL" id="VDCV01000016">
    <property type="protein sequence ID" value="KAB5520221.1"/>
    <property type="molecule type" value="Genomic_DNA"/>
</dbReference>
<evidence type="ECO:0000256" key="1">
    <source>
        <dbReference type="SAM" id="MobiDB-lite"/>
    </source>
</evidence>
<organism evidence="2 3">
    <name type="scientific">Salix brachista</name>
    <dbReference type="NCBI Taxonomy" id="2182728"/>
    <lineage>
        <taxon>Eukaryota</taxon>
        <taxon>Viridiplantae</taxon>
        <taxon>Streptophyta</taxon>
        <taxon>Embryophyta</taxon>
        <taxon>Tracheophyta</taxon>
        <taxon>Spermatophyta</taxon>
        <taxon>Magnoliopsida</taxon>
        <taxon>eudicotyledons</taxon>
        <taxon>Gunneridae</taxon>
        <taxon>Pentapetalae</taxon>
        <taxon>rosids</taxon>
        <taxon>fabids</taxon>
        <taxon>Malpighiales</taxon>
        <taxon>Salicaceae</taxon>
        <taxon>Saliceae</taxon>
        <taxon>Salix</taxon>
    </lineage>
</organism>
<protein>
    <submittedName>
        <fullName evidence="2">Uncharacterized protein</fullName>
    </submittedName>
</protein>
<keyword evidence="3" id="KW-1185">Reference proteome</keyword>
<comment type="caution">
    <text evidence="2">The sequence shown here is derived from an EMBL/GenBank/DDBJ whole genome shotgun (WGS) entry which is preliminary data.</text>
</comment>
<accession>A0A5N5JLK0</accession>